<dbReference type="EnsemblMetazoa" id="SCAU004508-RA">
    <property type="protein sequence ID" value="SCAU004508-PA"/>
    <property type="gene ID" value="SCAU004508"/>
</dbReference>
<name>A0A1I8P3J6_STOCA</name>
<feature type="compositionally biased region" description="Polar residues" evidence="1">
    <location>
        <begin position="428"/>
        <end position="438"/>
    </location>
</feature>
<feature type="compositionally biased region" description="Low complexity" evidence="1">
    <location>
        <begin position="264"/>
        <end position="294"/>
    </location>
</feature>
<dbReference type="VEuPathDB" id="VectorBase:SCAU004508"/>
<feature type="compositionally biased region" description="Basic and acidic residues" evidence="1">
    <location>
        <begin position="96"/>
        <end position="107"/>
    </location>
</feature>
<gene>
    <name evidence="2" type="primary">106090193</name>
</gene>
<dbReference type="Proteomes" id="UP000095300">
    <property type="component" value="Unassembled WGS sequence"/>
</dbReference>
<feature type="compositionally biased region" description="Low complexity" evidence="1">
    <location>
        <begin position="223"/>
        <end position="232"/>
    </location>
</feature>
<reference evidence="2" key="1">
    <citation type="submission" date="2020-05" db="UniProtKB">
        <authorList>
            <consortium name="EnsemblMetazoa"/>
        </authorList>
    </citation>
    <scope>IDENTIFICATION</scope>
    <source>
        <strain evidence="2">USDA</strain>
    </source>
</reference>
<feature type="compositionally biased region" description="Polar residues" evidence="1">
    <location>
        <begin position="233"/>
        <end position="262"/>
    </location>
</feature>
<feature type="region of interest" description="Disordered" evidence="1">
    <location>
        <begin position="385"/>
        <end position="453"/>
    </location>
</feature>
<organism evidence="2 3">
    <name type="scientific">Stomoxys calcitrans</name>
    <name type="common">Stable fly</name>
    <name type="synonym">Conops calcitrans</name>
    <dbReference type="NCBI Taxonomy" id="35570"/>
    <lineage>
        <taxon>Eukaryota</taxon>
        <taxon>Metazoa</taxon>
        <taxon>Ecdysozoa</taxon>
        <taxon>Arthropoda</taxon>
        <taxon>Hexapoda</taxon>
        <taxon>Insecta</taxon>
        <taxon>Pterygota</taxon>
        <taxon>Neoptera</taxon>
        <taxon>Endopterygota</taxon>
        <taxon>Diptera</taxon>
        <taxon>Brachycera</taxon>
        <taxon>Muscomorpha</taxon>
        <taxon>Muscoidea</taxon>
        <taxon>Muscidae</taxon>
        <taxon>Stomoxys</taxon>
    </lineage>
</organism>
<keyword evidence="3" id="KW-1185">Reference proteome</keyword>
<evidence type="ECO:0000313" key="2">
    <source>
        <dbReference type="EnsemblMetazoa" id="SCAU004508-PA"/>
    </source>
</evidence>
<feature type="region of interest" description="Disordered" evidence="1">
    <location>
        <begin position="597"/>
        <end position="619"/>
    </location>
</feature>
<feature type="compositionally biased region" description="Low complexity" evidence="1">
    <location>
        <begin position="114"/>
        <end position="130"/>
    </location>
</feature>
<dbReference type="AlphaFoldDB" id="A0A1I8P3J6"/>
<feature type="region of interest" description="Disordered" evidence="1">
    <location>
        <begin position="81"/>
        <end position="130"/>
    </location>
</feature>
<proteinExistence type="predicted"/>
<sequence>MAMKSASPSETIIATVSDLMEESRKFKENLEIQKQTKEYAGDGLTATIHSQTPSSLANTLQIPQHQMPYSAEPPAKETQLLEETAQRNPKLSISRSQDDDHREEETFGRATPISYGSQGGSPCSSSSIMTSTRAGLSSMGASRASNFRMKFRKSHTCGSLFAKCNCGEVTTRTMVPISPPPMGPAVVAAASGGSRAISIDNCLNVTANRATTTATIHNSNAPQKQQQQQQQKGNGPTEQTLMKNQRNSQPIPAKNGNPTTGVGVSVNHNNNNINAENNNNYSSSSSSSDNGSNNVSQKLRAYLEQQQQQKQQLLNNKPILPDGLPKFERSGSFSLKGKLSKLINSITSSKENLTKTEEDGGDLPFKFSRSRSLILPRRSNRRSLIEPQLEQLSEEADASSPASPRKNSVENVEVTPDRPLANPEGGTATITASNTSTPLEAGGPLNKPRKTSTPVLLADPNFDPIANFKKRRSNTLMSSFKSTFAGLTGSEKKKEKLNDKWRASLQSLQAIDNMVSYENMSFIDYDKFNGYEKQLERKLSQISLMDPSLLNHSMMAADVSHIPSSDNSSYIMPSHSPGTPSNVSTPSPFVTPQTVVRRRKTSTSLHGSTRKLAERRSVSRTSFTMDSDYEHNLDKPRNVYRESLDSRKLELLNQMSRNSYILDSDLVDILDLALVSTQRPSYRRGCSHLNTGRDAVDGAVAGGHVQIHKIWYANANQQTQFLAMGKIAKKGEQKQYNSMAYLSHSGNYL</sequence>
<dbReference type="OrthoDB" id="5585231at2759"/>
<feature type="region of interest" description="Disordered" evidence="1">
    <location>
        <begin position="216"/>
        <end position="294"/>
    </location>
</feature>
<feature type="compositionally biased region" description="Polar residues" evidence="1">
    <location>
        <begin position="86"/>
        <end position="95"/>
    </location>
</feature>
<evidence type="ECO:0000313" key="3">
    <source>
        <dbReference type="Proteomes" id="UP000095300"/>
    </source>
</evidence>
<protein>
    <submittedName>
        <fullName evidence="2">Uncharacterized protein</fullName>
    </submittedName>
</protein>
<accession>A0A1I8P3J6</accession>
<evidence type="ECO:0000256" key="1">
    <source>
        <dbReference type="SAM" id="MobiDB-lite"/>
    </source>
</evidence>